<feature type="region of interest" description="Disordered" evidence="1">
    <location>
        <begin position="1"/>
        <end position="70"/>
    </location>
</feature>
<evidence type="ECO:0000256" key="1">
    <source>
        <dbReference type="SAM" id="MobiDB-lite"/>
    </source>
</evidence>
<dbReference type="AlphaFoldDB" id="A0A2J8A191"/>
<organism evidence="2 3">
    <name type="scientific">Tetrabaena socialis</name>
    <dbReference type="NCBI Taxonomy" id="47790"/>
    <lineage>
        <taxon>Eukaryota</taxon>
        <taxon>Viridiplantae</taxon>
        <taxon>Chlorophyta</taxon>
        <taxon>core chlorophytes</taxon>
        <taxon>Chlorophyceae</taxon>
        <taxon>CS clade</taxon>
        <taxon>Chlamydomonadales</taxon>
        <taxon>Tetrabaenaceae</taxon>
        <taxon>Tetrabaena</taxon>
    </lineage>
</organism>
<gene>
    <name evidence="2" type="ORF">TSOC_007380</name>
</gene>
<evidence type="ECO:0000313" key="2">
    <source>
        <dbReference type="EMBL" id="PNH06265.1"/>
    </source>
</evidence>
<feature type="compositionally biased region" description="Low complexity" evidence="1">
    <location>
        <begin position="1"/>
        <end position="21"/>
    </location>
</feature>
<dbReference type="PANTHER" id="PTHR47580">
    <property type="entry name" value="PHOSPHOGLYCERATE MUTASE FAMILY PROTEIN"/>
    <property type="match status" value="1"/>
</dbReference>
<evidence type="ECO:0000313" key="3">
    <source>
        <dbReference type="Proteomes" id="UP000236333"/>
    </source>
</evidence>
<dbReference type="EMBL" id="PGGS01000247">
    <property type="protein sequence ID" value="PNH06265.1"/>
    <property type="molecule type" value="Genomic_DNA"/>
</dbReference>
<protein>
    <submittedName>
        <fullName evidence="2">Uncharacterized protein</fullName>
    </submittedName>
</protein>
<name>A0A2J8A191_9CHLO</name>
<dbReference type="OrthoDB" id="4531at2759"/>
<comment type="caution">
    <text evidence="2">The sequence shown here is derived from an EMBL/GenBank/DDBJ whole genome shotgun (WGS) entry which is preliminary data.</text>
</comment>
<dbReference type="PANTHER" id="PTHR47580:SF1">
    <property type="entry name" value="PHOSPHOGLYCERATE MUTASE FAMILY PROTEIN"/>
    <property type="match status" value="1"/>
</dbReference>
<feature type="compositionally biased region" description="Low complexity" evidence="1">
    <location>
        <begin position="61"/>
        <end position="70"/>
    </location>
</feature>
<keyword evidence="3" id="KW-1185">Reference proteome</keyword>
<feature type="compositionally biased region" description="Polar residues" evidence="1">
    <location>
        <begin position="43"/>
        <end position="55"/>
    </location>
</feature>
<accession>A0A2J8A191</accession>
<sequence>MSRWGPGSSGVHSVPSAPTLRLRPRRLVPAGTRARCGVEPGPTATNGSALASPSQPRAPGSLARSSPPAPTAAAAAISRRSALLGTLLATGGSLAAPGPSRASLVRFPADQLNNRYFLVRAGESYAESVGEPLTNPVWKTSERHGLSALGKEQVLLGLLPSLERMGACADGCWLWPSITQNAYQTAEVLAYRLSMGRSRIVPEYSFLDPRGLGALENVRLQAAQEAVVAGDLLDPGWRPLRGARAWGGLMSFPHHLNGPLKRSR</sequence>
<reference evidence="2 3" key="1">
    <citation type="journal article" date="2017" name="Mol. Biol. Evol.">
        <title>The 4-celled Tetrabaena socialis nuclear genome reveals the essential components for genetic control of cell number at the origin of multicellularity in the volvocine lineage.</title>
        <authorList>
            <person name="Featherston J."/>
            <person name="Arakaki Y."/>
            <person name="Hanschen E.R."/>
            <person name="Ferris P.J."/>
            <person name="Michod R.E."/>
            <person name="Olson B.J.S.C."/>
            <person name="Nozaki H."/>
            <person name="Durand P.M."/>
        </authorList>
    </citation>
    <scope>NUCLEOTIDE SEQUENCE [LARGE SCALE GENOMIC DNA]</scope>
    <source>
        <strain evidence="2 3">NIES-571</strain>
    </source>
</reference>
<dbReference type="Proteomes" id="UP000236333">
    <property type="component" value="Unassembled WGS sequence"/>
</dbReference>
<proteinExistence type="predicted"/>